<keyword evidence="1" id="KW-0285">Flavoprotein</keyword>
<dbReference type="InterPro" id="IPR007173">
    <property type="entry name" value="ALO_C"/>
</dbReference>
<dbReference type="GO" id="GO:0003885">
    <property type="term" value="F:D-arabinono-1,4-lactone oxidase activity"/>
    <property type="evidence" value="ECO:0007669"/>
    <property type="project" value="InterPro"/>
</dbReference>
<dbReference type="PIRSF" id="PIRSF000136">
    <property type="entry name" value="LGO_GLO"/>
    <property type="match status" value="1"/>
</dbReference>
<dbReference type="AlphaFoldDB" id="A0A5C6DGT6"/>
<organism evidence="4 5">
    <name type="scientific">Novipirellula aureliae</name>
    <dbReference type="NCBI Taxonomy" id="2527966"/>
    <lineage>
        <taxon>Bacteria</taxon>
        <taxon>Pseudomonadati</taxon>
        <taxon>Planctomycetota</taxon>
        <taxon>Planctomycetia</taxon>
        <taxon>Pirellulales</taxon>
        <taxon>Pirellulaceae</taxon>
        <taxon>Novipirellula</taxon>
    </lineage>
</organism>
<keyword evidence="1" id="KW-0274">FAD</keyword>
<proteinExistence type="predicted"/>
<keyword evidence="5" id="KW-1185">Reference proteome</keyword>
<dbReference type="InterPro" id="IPR016166">
    <property type="entry name" value="FAD-bd_PCMH"/>
</dbReference>
<reference evidence="4 5" key="1">
    <citation type="submission" date="2019-02" db="EMBL/GenBank/DDBJ databases">
        <title>Deep-cultivation of Planctomycetes and their phenomic and genomic characterization uncovers novel biology.</title>
        <authorList>
            <person name="Wiegand S."/>
            <person name="Jogler M."/>
            <person name="Boedeker C."/>
            <person name="Pinto D."/>
            <person name="Vollmers J."/>
            <person name="Rivas-Marin E."/>
            <person name="Kohn T."/>
            <person name="Peeters S.H."/>
            <person name="Heuer A."/>
            <person name="Rast P."/>
            <person name="Oberbeckmann S."/>
            <person name="Bunk B."/>
            <person name="Jeske O."/>
            <person name="Meyerdierks A."/>
            <person name="Storesund J.E."/>
            <person name="Kallscheuer N."/>
            <person name="Luecker S."/>
            <person name="Lage O.M."/>
            <person name="Pohl T."/>
            <person name="Merkel B.J."/>
            <person name="Hornburger P."/>
            <person name="Mueller R.-W."/>
            <person name="Bruemmer F."/>
            <person name="Labrenz M."/>
            <person name="Spormann A.M."/>
            <person name="Op Den Camp H."/>
            <person name="Overmann J."/>
            <person name="Amann R."/>
            <person name="Jetten M.S.M."/>
            <person name="Mascher T."/>
            <person name="Medema M.H."/>
            <person name="Devos D.P."/>
            <person name="Kaster A.-K."/>
            <person name="Ovreas L."/>
            <person name="Rohde M."/>
            <person name="Galperin M.Y."/>
            <person name="Jogler C."/>
        </authorList>
    </citation>
    <scope>NUCLEOTIDE SEQUENCE [LARGE SCALE GENOMIC DNA]</scope>
    <source>
        <strain evidence="4 5">Q31b</strain>
    </source>
</reference>
<evidence type="ECO:0000256" key="1">
    <source>
        <dbReference type="ARBA" id="ARBA00022827"/>
    </source>
</evidence>
<accession>A0A5C6DGT6</accession>
<dbReference type="OrthoDB" id="9800184at2"/>
<evidence type="ECO:0000313" key="4">
    <source>
        <dbReference type="EMBL" id="TWU36493.1"/>
    </source>
</evidence>
<protein>
    <submittedName>
        <fullName evidence="4">L-gulono-1,4-lactone dehydrogenase</fullName>
        <ecNumber evidence="4">1.1.2.-</ecNumber>
    </submittedName>
</protein>
<dbReference type="Pfam" id="PF01565">
    <property type="entry name" value="FAD_binding_4"/>
    <property type="match status" value="1"/>
</dbReference>
<feature type="domain" description="FAD-binding PCMH-type" evidence="3">
    <location>
        <begin position="9"/>
        <end position="180"/>
    </location>
</feature>
<evidence type="ECO:0000259" key="3">
    <source>
        <dbReference type="PROSITE" id="PS51387"/>
    </source>
</evidence>
<gene>
    <name evidence="4" type="ORF">Q31b_47740</name>
</gene>
<evidence type="ECO:0000256" key="2">
    <source>
        <dbReference type="ARBA" id="ARBA00023002"/>
    </source>
</evidence>
<comment type="caution">
    <text evidence="4">The sequence shown here is derived from an EMBL/GenBank/DDBJ whole genome shotgun (WGS) entry which is preliminary data.</text>
</comment>
<dbReference type="Gene3D" id="3.30.43.10">
    <property type="entry name" value="Uridine Diphospho-n-acetylenolpyruvylglucosamine Reductase, domain 2"/>
    <property type="match status" value="1"/>
</dbReference>
<dbReference type="SUPFAM" id="SSF56176">
    <property type="entry name" value="FAD-binding/transporter-associated domain-like"/>
    <property type="match status" value="1"/>
</dbReference>
<dbReference type="Gene3D" id="3.30.70.2520">
    <property type="match status" value="1"/>
</dbReference>
<dbReference type="Proteomes" id="UP000315471">
    <property type="component" value="Unassembled WGS sequence"/>
</dbReference>
<dbReference type="GO" id="GO:0071949">
    <property type="term" value="F:FAD binding"/>
    <property type="evidence" value="ECO:0007669"/>
    <property type="project" value="InterPro"/>
</dbReference>
<dbReference type="PROSITE" id="PS51387">
    <property type="entry name" value="FAD_PCMH"/>
    <property type="match status" value="1"/>
</dbReference>
<keyword evidence="2 4" id="KW-0560">Oxidoreductase</keyword>
<dbReference type="EC" id="1.1.2.-" evidence="4"/>
<dbReference type="RefSeq" id="WP_146601931.1">
    <property type="nucleotide sequence ID" value="NZ_SJPY01000008.1"/>
</dbReference>
<dbReference type="GO" id="GO:0016020">
    <property type="term" value="C:membrane"/>
    <property type="evidence" value="ECO:0007669"/>
    <property type="project" value="InterPro"/>
</dbReference>
<dbReference type="InterPro" id="IPR006094">
    <property type="entry name" value="Oxid_FAD_bind_N"/>
</dbReference>
<sequence>MIENFGRNLQIEPAKYCCPKSESELLAFLDANRDENIRAIGRLHSWSNVIQSDGALVDMNHFDVLSLEKFEGVSAVRVGAGCQIKEVIHMLQLHGLTLPTLGLIDEQSVAGAISTGTHGSGKESFSHFVLGVRIATFGDGDSKAKLCSINSGQPRLLRAARCSLGCLGIITEVVLPVREQYGIEEHLKRYNSLEEVLAKEAEYPLQQFYLVPWRWDYFVQHRRESNRTHSWHAIAYRWFWSLGMDTVFHLFICILARWLPSRCTKLAYRHLIPRLIPQNWKVVDRSDRQLTMQHERFRHIEVETFVAGRHLNSAIETARDLLTTYASKSSSEKYVHHYPICIRRVLPDDTLVSPASGGDEPWYTLSFISYARPAERQGFEAFANEVAQTMIKQFNARPHWGKFCPIKSTMLTRLYPQWEEFAAFVRMADGASPFANPWLQGLLEKNAE</sequence>
<dbReference type="InterPro" id="IPR016167">
    <property type="entry name" value="FAD-bd_PCMH_sub1"/>
</dbReference>
<evidence type="ECO:0000313" key="5">
    <source>
        <dbReference type="Proteomes" id="UP000315471"/>
    </source>
</evidence>
<dbReference type="InterPro" id="IPR036318">
    <property type="entry name" value="FAD-bd_PCMH-like_sf"/>
</dbReference>
<dbReference type="PANTHER" id="PTHR43762:SF1">
    <property type="entry name" value="D-ARABINONO-1,4-LACTONE OXIDASE"/>
    <property type="match status" value="1"/>
</dbReference>
<name>A0A5C6DGT6_9BACT</name>
<dbReference type="EMBL" id="SJPY01000008">
    <property type="protein sequence ID" value="TWU36493.1"/>
    <property type="molecule type" value="Genomic_DNA"/>
</dbReference>
<dbReference type="PANTHER" id="PTHR43762">
    <property type="entry name" value="L-GULONOLACTONE OXIDASE"/>
    <property type="match status" value="1"/>
</dbReference>
<dbReference type="Gene3D" id="3.30.465.10">
    <property type="match status" value="1"/>
</dbReference>
<dbReference type="InterPro" id="IPR010031">
    <property type="entry name" value="FAD_lactone_oxidase-like"/>
</dbReference>
<dbReference type="InterPro" id="IPR016169">
    <property type="entry name" value="FAD-bd_PCMH_sub2"/>
</dbReference>
<dbReference type="Pfam" id="PF04030">
    <property type="entry name" value="ALO"/>
    <property type="match status" value="1"/>
</dbReference>